<feature type="domain" description="UspA" evidence="2">
    <location>
        <begin position="156"/>
        <end position="291"/>
    </location>
</feature>
<protein>
    <submittedName>
        <fullName evidence="3">Universal stress protein</fullName>
    </submittedName>
</protein>
<dbReference type="KEGG" id="sgj:IAG43_01090"/>
<accession>A0A7H0HM90</accession>
<evidence type="ECO:0000259" key="2">
    <source>
        <dbReference type="Pfam" id="PF00582"/>
    </source>
</evidence>
<evidence type="ECO:0000313" key="4">
    <source>
        <dbReference type="Proteomes" id="UP000516230"/>
    </source>
</evidence>
<reference evidence="3 4" key="1">
    <citation type="submission" date="2020-08" db="EMBL/GenBank/DDBJ databases">
        <title>A novel species.</title>
        <authorList>
            <person name="Gao J."/>
        </authorList>
    </citation>
    <scope>NUCLEOTIDE SEQUENCE [LARGE SCALE GENOMIC DNA]</scope>
    <source>
        <strain evidence="3 4">CRPJ-33</strain>
    </source>
</reference>
<dbReference type="PANTHER" id="PTHR46268:SF6">
    <property type="entry name" value="UNIVERSAL STRESS PROTEIN UP12"/>
    <property type="match status" value="1"/>
</dbReference>
<evidence type="ECO:0000313" key="3">
    <source>
        <dbReference type="EMBL" id="QNP61656.1"/>
    </source>
</evidence>
<dbReference type="Pfam" id="PF00582">
    <property type="entry name" value="Usp"/>
    <property type="match status" value="2"/>
</dbReference>
<name>A0A7H0HM90_9ACTN</name>
<gene>
    <name evidence="3" type="ORF">IAG43_01090</name>
</gene>
<comment type="similarity">
    <text evidence="1">Belongs to the universal stress protein A family.</text>
</comment>
<dbReference type="InterPro" id="IPR006015">
    <property type="entry name" value="Universal_stress_UspA"/>
</dbReference>
<dbReference type="PANTHER" id="PTHR46268">
    <property type="entry name" value="STRESS RESPONSE PROTEIN NHAX"/>
    <property type="match status" value="1"/>
</dbReference>
<sequence length="300" mass="32316">MADQSQQLGPVVVGVDGTSDSLIAAGWAAREARLHGAPLELLHGFVPSPGYSRMLSGEIADERRAAGRLADDALAWVRDHYDGVEARAEVVAQPEADLLVERGRRARMIVLGSHRPGPVTGFLVGSVGLRVLSRAVCPVVMIRGGTAGRHRPDGEIVAGVPREEEAEAVLDFAFRTAAAREAPLRAVRAWSLPSLFTYDAELSRLADARGGLEDLHRHDLAELLTPWRERYPRVHVVEHVAQGPAAELMVDLAATAQLLVVGRRAEPRSRYVGHVAHATLHFADAPIALVPRTKDADADA</sequence>
<dbReference type="Gene3D" id="3.40.50.620">
    <property type="entry name" value="HUPs"/>
    <property type="match status" value="2"/>
</dbReference>
<dbReference type="AlphaFoldDB" id="A0A7H0HM90"/>
<keyword evidence="4" id="KW-1185">Reference proteome</keyword>
<dbReference type="InterPro" id="IPR014729">
    <property type="entry name" value="Rossmann-like_a/b/a_fold"/>
</dbReference>
<dbReference type="InterPro" id="IPR006016">
    <property type="entry name" value="UspA"/>
</dbReference>
<dbReference type="RefSeq" id="WP_187738862.1">
    <property type="nucleotide sequence ID" value="NZ_CP060825.1"/>
</dbReference>
<dbReference type="EMBL" id="CP060825">
    <property type="protein sequence ID" value="QNP61656.1"/>
    <property type="molecule type" value="Genomic_DNA"/>
</dbReference>
<organism evidence="3 4">
    <name type="scientific">Streptomyces genisteinicus</name>
    <dbReference type="NCBI Taxonomy" id="2768068"/>
    <lineage>
        <taxon>Bacteria</taxon>
        <taxon>Bacillati</taxon>
        <taxon>Actinomycetota</taxon>
        <taxon>Actinomycetes</taxon>
        <taxon>Kitasatosporales</taxon>
        <taxon>Streptomycetaceae</taxon>
        <taxon>Streptomyces</taxon>
    </lineage>
</organism>
<dbReference type="PRINTS" id="PR01438">
    <property type="entry name" value="UNVRSLSTRESS"/>
</dbReference>
<feature type="domain" description="UspA" evidence="2">
    <location>
        <begin position="10"/>
        <end position="143"/>
    </location>
</feature>
<dbReference type="SUPFAM" id="SSF52402">
    <property type="entry name" value="Adenine nucleotide alpha hydrolases-like"/>
    <property type="match status" value="2"/>
</dbReference>
<dbReference type="Proteomes" id="UP000516230">
    <property type="component" value="Chromosome"/>
</dbReference>
<proteinExistence type="inferred from homology"/>
<evidence type="ECO:0000256" key="1">
    <source>
        <dbReference type="ARBA" id="ARBA00008791"/>
    </source>
</evidence>